<dbReference type="GO" id="GO:0006302">
    <property type="term" value="P:double-strand break repair"/>
    <property type="evidence" value="ECO:0007669"/>
    <property type="project" value="TreeGrafter"/>
</dbReference>
<protein>
    <submittedName>
        <fullName evidence="4">DNA polymerase I</fullName>
    </submittedName>
</protein>
<dbReference type="SUPFAM" id="SSF56672">
    <property type="entry name" value="DNA/RNA polymerases"/>
    <property type="match status" value="1"/>
</dbReference>
<evidence type="ECO:0000256" key="2">
    <source>
        <dbReference type="ARBA" id="ARBA00023109"/>
    </source>
</evidence>
<dbReference type="Gene3D" id="3.30.70.370">
    <property type="match status" value="1"/>
</dbReference>
<dbReference type="EMBL" id="PP079243">
    <property type="protein sequence ID" value="WVK89974.1"/>
    <property type="molecule type" value="Genomic_DNA"/>
</dbReference>
<evidence type="ECO:0000313" key="4">
    <source>
        <dbReference type="EMBL" id="WVK89974.1"/>
    </source>
</evidence>
<accession>A0AAX4JHW4</accession>
<dbReference type="InterPro" id="IPR002298">
    <property type="entry name" value="DNA_polymerase_A"/>
</dbReference>
<dbReference type="SMART" id="SM00482">
    <property type="entry name" value="POLAc"/>
    <property type="match status" value="1"/>
</dbReference>
<dbReference type="GO" id="GO:0039693">
    <property type="term" value="P:viral DNA genome replication"/>
    <property type="evidence" value="ECO:0007669"/>
    <property type="project" value="UniProtKB-KW"/>
</dbReference>
<dbReference type="Gene3D" id="1.20.1060.10">
    <property type="entry name" value="Taq DNA Polymerase, Chain T, domain 4"/>
    <property type="match status" value="1"/>
</dbReference>
<dbReference type="InterPro" id="IPR036397">
    <property type="entry name" value="RNaseH_sf"/>
</dbReference>
<dbReference type="Gene3D" id="1.10.150.20">
    <property type="entry name" value="5' to 3' exonuclease, C-terminal subdomain"/>
    <property type="match status" value="1"/>
</dbReference>
<dbReference type="Gene3D" id="3.30.420.10">
    <property type="entry name" value="Ribonuclease H-like superfamily/Ribonuclease H"/>
    <property type="match status" value="1"/>
</dbReference>
<proteinExistence type="predicted"/>
<dbReference type="GO" id="GO:0003677">
    <property type="term" value="F:DNA binding"/>
    <property type="evidence" value="ECO:0007669"/>
    <property type="project" value="InterPro"/>
</dbReference>
<dbReference type="GO" id="GO:0006261">
    <property type="term" value="P:DNA-templated DNA replication"/>
    <property type="evidence" value="ECO:0007669"/>
    <property type="project" value="InterPro"/>
</dbReference>
<dbReference type="Pfam" id="PF00476">
    <property type="entry name" value="DNA_pol_A"/>
    <property type="match status" value="1"/>
</dbReference>
<evidence type="ECO:0000256" key="1">
    <source>
        <dbReference type="ARBA" id="ARBA00022705"/>
    </source>
</evidence>
<evidence type="ECO:0000313" key="5">
    <source>
        <dbReference type="Proteomes" id="UP001432380"/>
    </source>
</evidence>
<feature type="domain" description="DNA-directed DNA polymerase family A palm" evidence="3">
    <location>
        <begin position="597"/>
        <end position="824"/>
    </location>
</feature>
<dbReference type="Proteomes" id="UP001432380">
    <property type="component" value="Segment"/>
</dbReference>
<keyword evidence="1" id="KW-0235">DNA replication</keyword>
<dbReference type="PANTHER" id="PTHR10133">
    <property type="entry name" value="DNA POLYMERASE I"/>
    <property type="match status" value="1"/>
</dbReference>
<dbReference type="InterPro" id="IPR001098">
    <property type="entry name" value="DNA-dir_DNA_pol_A_palm_dom"/>
</dbReference>
<name>A0AAX4JHW4_9CAUD</name>
<organism evidence="4 5">
    <name type="scientific">Burkholderia phage vB_BpP_HN02</name>
    <dbReference type="NCBI Taxonomy" id="3116925"/>
    <lineage>
        <taxon>Viruses</taxon>
        <taxon>Duplodnaviria</taxon>
        <taxon>Heunggongvirae</taxon>
        <taxon>Uroviricota</taxon>
        <taxon>Caudoviricetes</taxon>
        <taxon>Schitoviridae</taxon>
    </lineage>
</organism>
<reference evidence="4" key="1">
    <citation type="submission" date="2024-01" db="EMBL/GenBank/DDBJ databases">
        <authorList>
            <person name="Zhu Q."/>
        </authorList>
    </citation>
    <scope>NUCLEOTIDE SEQUENCE</scope>
</reference>
<dbReference type="SUPFAM" id="SSF53098">
    <property type="entry name" value="Ribonuclease H-like"/>
    <property type="match status" value="1"/>
</dbReference>
<evidence type="ECO:0000259" key="3">
    <source>
        <dbReference type="SMART" id="SM00482"/>
    </source>
</evidence>
<keyword evidence="2" id="KW-1194">Viral DNA replication</keyword>
<dbReference type="InterPro" id="IPR012337">
    <property type="entry name" value="RNaseH-like_sf"/>
</dbReference>
<dbReference type="GO" id="GO:0003887">
    <property type="term" value="F:DNA-directed DNA polymerase activity"/>
    <property type="evidence" value="ECO:0007669"/>
    <property type="project" value="InterPro"/>
</dbReference>
<dbReference type="PANTHER" id="PTHR10133:SF27">
    <property type="entry name" value="DNA POLYMERASE NU"/>
    <property type="match status" value="1"/>
</dbReference>
<sequence length="888" mass="100348">MRHLVFEQNDQYPVCLLVQQINEDAIRKEYLDPHPDISPADVLVLDLHTYPGKKKVPKAEIVQYITEMLVPVWQEQKCQYIMCSDPEYFKALTGEAKADANLGYALPCVFMEDVKVVYIPNYKAVFYDPEKVRSKITIAVETLIASARGQYQAPGVGIIQQAHYPKTLGEIQEWLRKLLDMNVPLTVDIEAFSLKHYDAGIGTITFCWSKSEGIAFPVDYVPIHGAASAPYGRQVRNEEIRSLLRWFFEECSQRMIYHNIAYDVYALIFQLYMDDITDNVGLLRGLSVMLKNWDCTKLITYLATNSCSGNKLGLKDQSQEYTGNYAQEDIHDITLIPLDQLLQYNLIDGLATWFVYEKHWDTLVADDQEDVYLNVFKPATTDIIQMQLTGMPINMPRVLEVEVALTAVMNDALARMNQTEAMQKFAYRLKEKYIEKKHKEWKVKRITLAEVPDDVVFNPRSPLQVQDLLYGMLGLPVISFTDSKQPSVDADTIGKLKNHTKDADTLALLDALLDFAAVDKIVGSFIPAMKNAQQGADGWWYLFGNFNLGGTLSGRLSSSNPNLQNLPSNVAMAISDALLAMFDILKQYTKKGKLSLGKLIKYCFQPPPGWLFVGLDFASLEDRISALTTKDPMKLRVYIDGFDGHCLRAYAYFGDQMPDIDPNSVESINSIAEKYKVLRQDSKAPTFALTYQGTWSTLVKNCGFSPEVAKAIEARYHALYEVSDQWVQSKLDVAAKVGYVTAAFGLRVRTPLLKQVIRGTSKTPHEAEAEGRSAGNALGQSWCLLNSRAGSEFMGKVRVSEFRNMIRPCAQIHDAQYFIIKDDIAPVSFTNKHLVDAVFWQEHPDIQHDTVKLGGEVSIFHPDWSEEIVIPNYLQGQEIFDFIDKEAA</sequence>
<dbReference type="InterPro" id="IPR043502">
    <property type="entry name" value="DNA/RNA_pol_sf"/>
</dbReference>